<sequence length="125" mass="14766">MKYLLISILAALSLAVFANETIVYEIGNELKLKRDNSQVLYHYKHDAIELSLNRDFLDSPYRLFIDARDLYRVKKGEKIKLLESFRDGRIFKVELLEEQPKRDYYFVELESLKNYLLILPETSSG</sequence>
<protein>
    <submittedName>
        <fullName evidence="1">Uncharacterized protein</fullName>
    </submittedName>
</protein>
<dbReference type="AlphaFoldDB" id="A0A382H126"/>
<evidence type="ECO:0000313" key="1">
    <source>
        <dbReference type="EMBL" id="SVB80899.1"/>
    </source>
</evidence>
<name>A0A382H126_9ZZZZ</name>
<reference evidence="1" key="1">
    <citation type="submission" date="2018-05" db="EMBL/GenBank/DDBJ databases">
        <authorList>
            <person name="Lanie J.A."/>
            <person name="Ng W.-L."/>
            <person name="Kazmierczak K.M."/>
            <person name="Andrzejewski T.M."/>
            <person name="Davidsen T.M."/>
            <person name="Wayne K.J."/>
            <person name="Tettelin H."/>
            <person name="Glass J.I."/>
            <person name="Rusch D."/>
            <person name="Podicherti R."/>
            <person name="Tsui H.-C.T."/>
            <person name="Winkler M.E."/>
        </authorList>
    </citation>
    <scope>NUCLEOTIDE SEQUENCE</scope>
</reference>
<gene>
    <name evidence="1" type="ORF">METZ01_LOCUS233753</name>
</gene>
<dbReference type="EMBL" id="UINC01058533">
    <property type="protein sequence ID" value="SVB80899.1"/>
    <property type="molecule type" value="Genomic_DNA"/>
</dbReference>
<accession>A0A382H126</accession>
<organism evidence="1">
    <name type="scientific">marine metagenome</name>
    <dbReference type="NCBI Taxonomy" id="408172"/>
    <lineage>
        <taxon>unclassified sequences</taxon>
        <taxon>metagenomes</taxon>
        <taxon>ecological metagenomes</taxon>
    </lineage>
</organism>
<proteinExistence type="predicted"/>